<dbReference type="Gene3D" id="2.30.42.10">
    <property type="match status" value="1"/>
</dbReference>
<sequence length="453" mass="49507">MKKHLAMFFVVILGIVLFAYVNPDYESPIVNVVEEAAPAVVKIEATVYSATYIDPFIQDFFKRWFGDIPKQYQQRGTSLGSGFIFDKEGYILTNQHVVDGAENIKVTLLDGTTYEAEYIGGDKELDIAIIKIKNRNAELPTLELGDSASLKIGEWAIAIGNPLGFQHTVTVGVISAVGRKIPKPDNSGYYTNLIQTDAAINPGNSGGPLLNIHGQVIGINTAIIAPSEAMNIGFAIPINTAKRFIDSIIKTGKAQKAYLGIYMQTVTAELRKALGLKVEKGVFVTQVIKNSPAEKIGIKAGDVIIRVENLSVSSASELASIIHNYTPGSKVKIVVNRKGKELEFNVVLGSAEKVEKETLQATKFAGLQVAEISLGDRETYQIPETVRGVIVKESSNAYIEKGYVIFRIAVNGKSYDINSVNDWNNVVRKVKKGNYVAIFYYFKGATGIFSFGY</sequence>
<dbReference type="InterPro" id="IPR036034">
    <property type="entry name" value="PDZ_sf"/>
</dbReference>
<comment type="similarity">
    <text evidence="1">Belongs to the peptidase S1C family.</text>
</comment>
<dbReference type="InterPro" id="IPR011782">
    <property type="entry name" value="Pept_S1C_Do"/>
</dbReference>
<evidence type="ECO:0000256" key="5">
    <source>
        <dbReference type="ARBA" id="ARBA00022801"/>
    </source>
</evidence>
<proteinExistence type="inferred from homology"/>
<keyword evidence="4" id="KW-0677">Repeat</keyword>
<evidence type="ECO:0000313" key="8">
    <source>
        <dbReference type="EMBL" id="QTA37703.1"/>
    </source>
</evidence>
<dbReference type="PROSITE" id="PS50106">
    <property type="entry name" value="PDZ"/>
    <property type="match status" value="1"/>
</dbReference>
<evidence type="ECO:0000259" key="7">
    <source>
        <dbReference type="PROSITE" id="PS50106"/>
    </source>
</evidence>
<reference evidence="8 9" key="1">
    <citation type="submission" date="2021-03" db="EMBL/GenBank/DDBJ databases">
        <title>Thermosipho ferrireducens sp.nov., an anaerobic thermophilic iron-reducing bacterium isolated from a deep-sea hydrothermal sulfide deposits.</title>
        <authorList>
            <person name="Zeng X."/>
            <person name="Chen Y."/>
            <person name="Shao Z."/>
        </authorList>
    </citation>
    <scope>NUCLEOTIDE SEQUENCE [LARGE SCALE GENOMIC DNA]</scope>
    <source>
        <strain evidence="8 9">JL129W03</strain>
    </source>
</reference>
<organism evidence="8 9">
    <name type="scientific">Thermosipho ferrireducens</name>
    <dbReference type="NCBI Taxonomy" id="2571116"/>
    <lineage>
        <taxon>Bacteria</taxon>
        <taxon>Thermotogati</taxon>
        <taxon>Thermotogota</taxon>
        <taxon>Thermotogae</taxon>
        <taxon>Thermotogales</taxon>
        <taxon>Fervidobacteriaceae</taxon>
        <taxon>Thermosipho</taxon>
    </lineage>
</organism>
<dbReference type="SUPFAM" id="SSF50494">
    <property type="entry name" value="Trypsin-like serine proteases"/>
    <property type="match status" value="1"/>
</dbReference>
<keyword evidence="6" id="KW-0720">Serine protease</keyword>
<evidence type="ECO:0000256" key="6">
    <source>
        <dbReference type="ARBA" id="ARBA00022825"/>
    </source>
</evidence>
<dbReference type="InterPro" id="IPR001940">
    <property type="entry name" value="Peptidase_S1C"/>
</dbReference>
<evidence type="ECO:0000256" key="2">
    <source>
        <dbReference type="ARBA" id="ARBA00022670"/>
    </source>
</evidence>
<gene>
    <name evidence="8" type="ORF">JYK00_08245</name>
</gene>
<dbReference type="Pfam" id="PF13365">
    <property type="entry name" value="Trypsin_2"/>
    <property type="match status" value="1"/>
</dbReference>
<dbReference type="InterPro" id="IPR009003">
    <property type="entry name" value="Peptidase_S1_PA"/>
</dbReference>
<dbReference type="PANTHER" id="PTHR43343:SF3">
    <property type="entry name" value="PROTEASE DO-LIKE 8, CHLOROPLASTIC"/>
    <property type="match status" value="1"/>
</dbReference>
<accession>A0ABX7S720</accession>
<evidence type="ECO:0000256" key="4">
    <source>
        <dbReference type="ARBA" id="ARBA00022737"/>
    </source>
</evidence>
<dbReference type="NCBIfam" id="TIGR02037">
    <property type="entry name" value="degP_htrA_DO"/>
    <property type="match status" value="1"/>
</dbReference>
<dbReference type="Pfam" id="PF13180">
    <property type="entry name" value="PDZ_2"/>
    <property type="match status" value="1"/>
</dbReference>
<keyword evidence="5" id="KW-0378">Hydrolase</keyword>
<keyword evidence="2" id="KW-0645">Protease</keyword>
<keyword evidence="3" id="KW-0732">Signal</keyword>
<dbReference type="SUPFAM" id="SSF50156">
    <property type="entry name" value="PDZ domain-like"/>
    <property type="match status" value="1"/>
</dbReference>
<dbReference type="SMART" id="SM00228">
    <property type="entry name" value="PDZ"/>
    <property type="match status" value="1"/>
</dbReference>
<name>A0ABX7S720_9BACT</name>
<dbReference type="Gene3D" id="2.40.10.10">
    <property type="entry name" value="Trypsin-like serine proteases"/>
    <property type="match status" value="2"/>
</dbReference>
<dbReference type="Proteomes" id="UP000671862">
    <property type="component" value="Chromosome"/>
</dbReference>
<dbReference type="PRINTS" id="PR00834">
    <property type="entry name" value="PROTEASES2C"/>
</dbReference>
<evidence type="ECO:0000313" key="9">
    <source>
        <dbReference type="Proteomes" id="UP000671862"/>
    </source>
</evidence>
<dbReference type="InterPro" id="IPR051201">
    <property type="entry name" value="Chloro_Bact_Ser_Proteases"/>
</dbReference>
<dbReference type="PANTHER" id="PTHR43343">
    <property type="entry name" value="PEPTIDASE S12"/>
    <property type="match status" value="1"/>
</dbReference>
<evidence type="ECO:0000256" key="1">
    <source>
        <dbReference type="ARBA" id="ARBA00010541"/>
    </source>
</evidence>
<dbReference type="InterPro" id="IPR043504">
    <property type="entry name" value="Peptidase_S1_PA_chymotrypsin"/>
</dbReference>
<evidence type="ECO:0000256" key="3">
    <source>
        <dbReference type="ARBA" id="ARBA00022729"/>
    </source>
</evidence>
<dbReference type="RefSeq" id="WP_207566427.1">
    <property type="nucleotide sequence ID" value="NZ_CP071446.1"/>
</dbReference>
<protein>
    <submittedName>
        <fullName evidence="8">Do family serine endopeptidase</fullName>
    </submittedName>
</protein>
<dbReference type="InterPro" id="IPR001478">
    <property type="entry name" value="PDZ"/>
</dbReference>
<dbReference type="EMBL" id="CP071446">
    <property type="protein sequence ID" value="QTA37703.1"/>
    <property type="molecule type" value="Genomic_DNA"/>
</dbReference>
<feature type="domain" description="PDZ" evidence="7">
    <location>
        <begin position="260"/>
        <end position="339"/>
    </location>
</feature>
<keyword evidence="9" id="KW-1185">Reference proteome</keyword>